<organism evidence="1 2">
    <name type="scientific">Azoarcus indigens</name>
    <dbReference type="NCBI Taxonomy" id="29545"/>
    <lineage>
        <taxon>Bacteria</taxon>
        <taxon>Pseudomonadati</taxon>
        <taxon>Pseudomonadota</taxon>
        <taxon>Betaproteobacteria</taxon>
        <taxon>Rhodocyclales</taxon>
        <taxon>Zoogloeaceae</taxon>
        <taxon>Azoarcus</taxon>
    </lineage>
</organism>
<reference evidence="1 2" key="1">
    <citation type="submission" date="2019-03" db="EMBL/GenBank/DDBJ databases">
        <title>Genomic Encyclopedia of Type Strains, Phase IV (KMG-IV): sequencing the most valuable type-strain genomes for metagenomic binning, comparative biology and taxonomic classification.</title>
        <authorList>
            <person name="Goeker M."/>
        </authorList>
    </citation>
    <scope>NUCLEOTIDE SEQUENCE [LARGE SCALE GENOMIC DNA]</scope>
    <source>
        <strain evidence="1 2">DSM 12121</strain>
    </source>
</reference>
<dbReference type="AlphaFoldDB" id="A0A4R6DCC1"/>
<dbReference type="Proteomes" id="UP000295129">
    <property type="component" value="Unassembled WGS sequence"/>
</dbReference>
<comment type="caution">
    <text evidence="1">The sequence shown here is derived from an EMBL/GenBank/DDBJ whole genome shotgun (WGS) entry which is preliminary data.</text>
</comment>
<gene>
    <name evidence="1" type="ORF">C7389_1671</name>
</gene>
<sequence>MIPVSELNYDTGQLRFASPDGKYSFEYGEGTITVTEVDAQPCGQPDLAQKAAQGRVP</sequence>
<proteinExistence type="predicted"/>
<protein>
    <submittedName>
        <fullName evidence="1">Uncharacterized protein</fullName>
    </submittedName>
</protein>
<accession>A0A4R6DCC1</accession>
<evidence type="ECO:0000313" key="1">
    <source>
        <dbReference type="EMBL" id="TDN41548.1"/>
    </source>
</evidence>
<keyword evidence="2" id="KW-1185">Reference proteome</keyword>
<evidence type="ECO:0000313" key="2">
    <source>
        <dbReference type="Proteomes" id="UP000295129"/>
    </source>
</evidence>
<name>A0A4R6DCC1_9RHOO</name>
<dbReference type="EMBL" id="SNVV01000067">
    <property type="protein sequence ID" value="TDN41548.1"/>
    <property type="molecule type" value="Genomic_DNA"/>
</dbReference>